<organism evidence="3 4">
    <name type="scientific">Pseudonocardia alaniniphila</name>
    <dbReference type="NCBI Taxonomy" id="75291"/>
    <lineage>
        <taxon>Bacteria</taxon>
        <taxon>Bacillati</taxon>
        <taxon>Actinomycetota</taxon>
        <taxon>Actinomycetes</taxon>
        <taxon>Pseudonocardiales</taxon>
        <taxon>Pseudonocardiaceae</taxon>
        <taxon>Pseudonocardia</taxon>
    </lineage>
</organism>
<dbReference type="Proteomes" id="UP001299970">
    <property type="component" value="Unassembled WGS sequence"/>
</dbReference>
<dbReference type="RefSeq" id="WP_241038331.1">
    <property type="nucleotide sequence ID" value="NZ_BAAAJF010000012.1"/>
</dbReference>
<name>A0ABS9TGX3_9PSEU</name>
<evidence type="ECO:0000259" key="2">
    <source>
        <dbReference type="PROSITE" id="PS50937"/>
    </source>
</evidence>
<proteinExistence type="predicted"/>
<dbReference type="InterPro" id="IPR009061">
    <property type="entry name" value="DNA-bd_dom_put_sf"/>
</dbReference>
<evidence type="ECO:0000313" key="3">
    <source>
        <dbReference type="EMBL" id="MCH6167789.1"/>
    </source>
</evidence>
<dbReference type="InterPro" id="IPR047057">
    <property type="entry name" value="MerR_fam"/>
</dbReference>
<dbReference type="PANTHER" id="PTHR30204">
    <property type="entry name" value="REDOX-CYCLING DRUG-SENSING TRANSCRIPTIONAL ACTIVATOR SOXR"/>
    <property type="match status" value="1"/>
</dbReference>
<accession>A0ABS9TGX3</accession>
<feature type="domain" description="HTH merR-type" evidence="2">
    <location>
        <begin position="1"/>
        <end position="70"/>
    </location>
</feature>
<dbReference type="Gene3D" id="1.10.1660.10">
    <property type="match status" value="1"/>
</dbReference>
<sequence>MMQIGEAAERVGLSLRTIRHWDEVGLVVPSARSAGGFRLYTEADIERLALVKTLKPLDFSLEQMRELLATTDALAADSGTDDAATEDLLGRVAMYQAAASSRIEALRAQIHGLETLSGELRRQAVECARRRESLRIAHSARSGVDD</sequence>
<dbReference type="SMART" id="SM00422">
    <property type="entry name" value="HTH_MERR"/>
    <property type="match status" value="1"/>
</dbReference>
<dbReference type="SUPFAM" id="SSF46955">
    <property type="entry name" value="Putative DNA-binding domain"/>
    <property type="match status" value="1"/>
</dbReference>
<dbReference type="PRINTS" id="PR00040">
    <property type="entry name" value="HTHMERR"/>
</dbReference>
<dbReference type="PANTHER" id="PTHR30204:SF93">
    <property type="entry name" value="HTH MERR-TYPE DOMAIN-CONTAINING PROTEIN"/>
    <property type="match status" value="1"/>
</dbReference>
<evidence type="ECO:0000313" key="4">
    <source>
        <dbReference type="Proteomes" id="UP001299970"/>
    </source>
</evidence>
<keyword evidence="4" id="KW-1185">Reference proteome</keyword>
<evidence type="ECO:0000256" key="1">
    <source>
        <dbReference type="ARBA" id="ARBA00023125"/>
    </source>
</evidence>
<gene>
    <name evidence="3" type="ORF">MMF94_19045</name>
</gene>
<dbReference type="InterPro" id="IPR000551">
    <property type="entry name" value="MerR-type_HTH_dom"/>
</dbReference>
<keyword evidence="1" id="KW-0238">DNA-binding</keyword>
<dbReference type="PROSITE" id="PS50937">
    <property type="entry name" value="HTH_MERR_2"/>
    <property type="match status" value="1"/>
</dbReference>
<dbReference type="Pfam" id="PF13411">
    <property type="entry name" value="MerR_1"/>
    <property type="match status" value="1"/>
</dbReference>
<comment type="caution">
    <text evidence="3">The sequence shown here is derived from an EMBL/GenBank/DDBJ whole genome shotgun (WGS) entry which is preliminary data.</text>
</comment>
<dbReference type="PROSITE" id="PS00552">
    <property type="entry name" value="HTH_MERR_1"/>
    <property type="match status" value="1"/>
</dbReference>
<dbReference type="EMBL" id="JAKXMK010000016">
    <property type="protein sequence ID" value="MCH6167789.1"/>
    <property type="molecule type" value="Genomic_DNA"/>
</dbReference>
<protein>
    <submittedName>
        <fullName evidence="3">MerR family transcriptional regulator</fullName>
    </submittedName>
</protein>
<reference evidence="3 4" key="1">
    <citation type="submission" date="2022-03" db="EMBL/GenBank/DDBJ databases">
        <title>Pseudonocardia alaer sp. nov., a novel actinomycete isolated from reed forest soil.</title>
        <authorList>
            <person name="Wang L."/>
        </authorList>
    </citation>
    <scope>NUCLEOTIDE SEQUENCE [LARGE SCALE GENOMIC DNA]</scope>
    <source>
        <strain evidence="3 4">Y-16303</strain>
    </source>
</reference>